<gene>
    <name evidence="2" type="ORF">CUN60_00200</name>
</gene>
<dbReference type="EMBL" id="CP024847">
    <property type="protein sequence ID" value="AUR50781.1"/>
    <property type="molecule type" value="Genomic_DNA"/>
</dbReference>
<keyword evidence="3" id="KW-1185">Reference proteome</keyword>
<accession>A0A2I7N2V5</accession>
<name>A0A2I7N2V5_9NEIS</name>
<organism evidence="2 3">
    <name type="scientific">Aquella oligotrophica</name>
    <dbReference type="NCBI Taxonomy" id="2067065"/>
    <lineage>
        <taxon>Bacteria</taxon>
        <taxon>Pseudomonadati</taxon>
        <taxon>Pseudomonadota</taxon>
        <taxon>Betaproteobacteria</taxon>
        <taxon>Neisseriales</taxon>
        <taxon>Neisseriaceae</taxon>
        <taxon>Aquella</taxon>
    </lineage>
</organism>
<dbReference type="OrthoDB" id="9780593at2"/>
<sequence>MTVNPKLQFLIDNFFVSFNHQNIFCQVADINGKLVFLNDYFEKQNSIISKKNALGKSIREFILEQNYSYYEGYPEELDRIYQEVHTTRQKITFFAYAKDRNGNEYIRLANVFPLISADQELIGSYTLSWFANPFNFLINFLNDFPNCGEDKKWLINIPKLTQREHQIIFLLAHKFSQYEIADFLNISRATVQKTINESLMDKFNIYDNDSQKLIEASIKLNLHLYFPPSLLGERLLILNNDESIIRQIANKINNKS</sequence>
<dbReference type="AlphaFoldDB" id="A0A2I7N2V5"/>
<dbReference type="RefSeq" id="WP_102950081.1">
    <property type="nucleotide sequence ID" value="NZ_CP024847.1"/>
</dbReference>
<dbReference type="Gene3D" id="1.10.10.10">
    <property type="entry name" value="Winged helix-like DNA-binding domain superfamily/Winged helix DNA-binding domain"/>
    <property type="match status" value="1"/>
</dbReference>
<dbReference type="GO" id="GO:0003677">
    <property type="term" value="F:DNA binding"/>
    <property type="evidence" value="ECO:0007669"/>
    <property type="project" value="InterPro"/>
</dbReference>
<dbReference type="InterPro" id="IPR016032">
    <property type="entry name" value="Sig_transdc_resp-reg_C-effctor"/>
</dbReference>
<dbReference type="InterPro" id="IPR000792">
    <property type="entry name" value="Tscrpt_reg_LuxR_C"/>
</dbReference>
<dbReference type="Gene3D" id="3.30.450.20">
    <property type="entry name" value="PAS domain"/>
    <property type="match status" value="1"/>
</dbReference>
<evidence type="ECO:0000313" key="2">
    <source>
        <dbReference type="EMBL" id="AUR50781.1"/>
    </source>
</evidence>
<protein>
    <recommendedName>
        <fullName evidence="1">HTH luxR-type domain-containing protein</fullName>
    </recommendedName>
</protein>
<evidence type="ECO:0000313" key="3">
    <source>
        <dbReference type="Proteomes" id="UP000236655"/>
    </source>
</evidence>
<dbReference type="KEGG" id="nba:CUN60_00200"/>
<dbReference type="InterPro" id="IPR036388">
    <property type="entry name" value="WH-like_DNA-bd_sf"/>
</dbReference>
<feature type="domain" description="HTH luxR-type" evidence="1">
    <location>
        <begin position="159"/>
        <end position="205"/>
    </location>
</feature>
<evidence type="ECO:0000259" key="1">
    <source>
        <dbReference type="Pfam" id="PF00196"/>
    </source>
</evidence>
<proteinExistence type="predicted"/>
<dbReference type="GO" id="GO:0006355">
    <property type="term" value="P:regulation of DNA-templated transcription"/>
    <property type="evidence" value="ECO:0007669"/>
    <property type="project" value="InterPro"/>
</dbReference>
<dbReference type="InterPro" id="IPR035965">
    <property type="entry name" value="PAS-like_dom_sf"/>
</dbReference>
<reference evidence="3" key="1">
    <citation type="submission" date="2017-11" db="EMBL/GenBank/DDBJ databases">
        <authorList>
            <person name="Chan K.G."/>
            <person name="Lee L.S."/>
        </authorList>
    </citation>
    <scope>NUCLEOTIDE SEQUENCE [LARGE SCALE GENOMIC DNA]</scope>
    <source>
        <strain evidence="3">DSM 100970</strain>
    </source>
</reference>
<dbReference type="SUPFAM" id="SSF55785">
    <property type="entry name" value="PYP-like sensor domain (PAS domain)"/>
    <property type="match status" value="1"/>
</dbReference>
<dbReference type="Pfam" id="PF00196">
    <property type="entry name" value="GerE"/>
    <property type="match status" value="1"/>
</dbReference>
<dbReference type="SUPFAM" id="SSF46894">
    <property type="entry name" value="C-terminal effector domain of the bipartite response regulators"/>
    <property type="match status" value="1"/>
</dbReference>
<dbReference type="Proteomes" id="UP000236655">
    <property type="component" value="Chromosome"/>
</dbReference>